<keyword evidence="6 14" id="KW-0548">Nucleotidyltransferase</keyword>
<dbReference type="PIRSF" id="PIRSF004491">
    <property type="entry name" value="FAD_Synth"/>
    <property type="match status" value="1"/>
</dbReference>
<gene>
    <name evidence="17" type="primary">ribF</name>
    <name evidence="17" type="ORF">ENS41_03630</name>
</gene>
<feature type="domain" description="Riboflavin kinase" evidence="16">
    <location>
        <begin position="208"/>
        <end position="333"/>
    </location>
</feature>
<comment type="caution">
    <text evidence="17">The sequence shown here is derived from an EMBL/GenBank/DDBJ whole genome shotgun (WGS) entry which is preliminary data.</text>
</comment>
<dbReference type="SUPFAM" id="SSF52374">
    <property type="entry name" value="Nucleotidylyl transferase"/>
    <property type="match status" value="1"/>
</dbReference>
<dbReference type="GO" id="GO:0005524">
    <property type="term" value="F:ATP binding"/>
    <property type="evidence" value="ECO:0007669"/>
    <property type="project" value="UniProtKB-UniRule"/>
</dbReference>
<evidence type="ECO:0000256" key="2">
    <source>
        <dbReference type="ARBA" id="ARBA00005201"/>
    </source>
</evidence>
<name>A0A7C4CDK4_UNCW3</name>
<protein>
    <recommendedName>
        <fullName evidence="14">Riboflavin biosynthesis protein</fullName>
    </recommendedName>
    <domain>
        <recommendedName>
            <fullName evidence="14">Riboflavin kinase</fullName>
            <ecNumber evidence="14">2.7.1.26</ecNumber>
        </recommendedName>
        <alternativeName>
            <fullName evidence="14">Flavokinase</fullName>
        </alternativeName>
    </domain>
    <domain>
        <recommendedName>
            <fullName evidence="14">FMN adenylyltransferase</fullName>
            <ecNumber evidence="14">2.7.7.2</ecNumber>
        </recommendedName>
        <alternativeName>
            <fullName evidence="14">FAD pyrophosphorylase</fullName>
        </alternativeName>
        <alternativeName>
            <fullName evidence="14">FAD synthase</fullName>
        </alternativeName>
    </domain>
</protein>
<evidence type="ECO:0000256" key="5">
    <source>
        <dbReference type="ARBA" id="ARBA00022679"/>
    </source>
</evidence>
<dbReference type="Gene3D" id="2.40.30.30">
    <property type="entry name" value="Riboflavin kinase-like"/>
    <property type="match status" value="1"/>
</dbReference>
<feature type="compositionally biased region" description="Polar residues" evidence="15">
    <location>
        <begin position="16"/>
        <end position="33"/>
    </location>
</feature>
<comment type="catalytic activity">
    <reaction evidence="12 14">
        <text>riboflavin + ATP = FMN + ADP + H(+)</text>
        <dbReference type="Rhea" id="RHEA:14357"/>
        <dbReference type="ChEBI" id="CHEBI:15378"/>
        <dbReference type="ChEBI" id="CHEBI:30616"/>
        <dbReference type="ChEBI" id="CHEBI:57986"/>
        <dbReference type="ChEBI" id="CHEBI:58210"/>
        <dbReference type="ChEBI" id="CHEBI:456216"/>
        <dbReference type="EC" id="2.7.1.26"/>
    </reaction>
</comment>
<reference evidence="17" key="1">
    <citation type="journal article" date="2020" name="mSystems">
        <title>Genome- and Community-Level Interaction Insights into Carbon Utilization and Element Cycling Functions of Hydrothermarchaeota in Hydrothermal Sediment.</title>
        <authorList>
            <person name="Zhou Z."/>
            <person name="Liu Y."/>
            <person name="Xu W."/>
            <person name="Pan J."/>
            <person name="Luo Z.H."/>
            <person name="Li M."/>
        </authorList>
    </citation>
    <scope>NUCLEOTIDE SEQUENCE [LARGE SCALE GENOMIC DNA]</scope>
    <source>
        <strain evidence="17">SpSt-488</strain>
    </source>
</reference>
<feature type="region of interest" description="Disordered" evidence="15">
    <location>
        <begin position="1"/>
        <end position="38"/>
    </location>
</feature>
<organism evidence="17">
    <name type="scientific">candidate division WOR-3 bacterium</name>
    <dbReference type="NCBI Taxonomy" id="2052148"/>
    <lineage>
        <taxon>Bacteria</taxon>
        <taxon>Bacteria division WOR-3</taxon>
    </lineage>
</organism>
<keyword evidence="7 14" id="KW-0547">Nucleotide-binding</keyword>
<evidence type="ECO:0000256" key="7">
    <source>
        <dbReference type="ARBA" id="ARBA00022741"/>
    </source>
</evidence>
<dbReference type="UniPathway" id="UPA00276">
    <property type="reaction ID" value="UER00406"/>
</dbReference>
<keyword evidence="8 14" id="KW-0418">Kinase</keyword>
<dbReference type="SUPFAM" id="SSF82114">
    <property type="entry name" value="Riboflavin kinase-like"/>
    <property type="match status" value="1"/>
</dbReference>
<keyword evidence="5 14" id="KW-0808">Transferase</keyword>
<dbReference type="InterPro" id="IPR023468">
    <property type="entry name" value="Riboflavin_kinase"/>
</dbReference>
<evidence type="ECO:0000256" key="4">
    <source>
        <dbReference type="ARBA" id="ARBA00022643"/>
    </source>
</evidence>
<dbReference type="GO" id="GO:0006747">
    <property type="term" value="P:FAD biosynthetic process"/>
    <property type="evidence" value="ECO:0007669"/>
    <property type="project" value="UniProtKB-UniRule"/>
</dbReference>
<evidence type="ECO:0000256" key="13">
    <source>
        <dbReference type="ARBA" id="ARBA00049494"/>
    </source>
</evidence>
<dbReference type="Pfam" id="PF01687">
    <property type="entry name" value="Flavokinase"/>
    <property type="match status" value="1"/>
</dbReference>
<evidence type="ECO:0000256" key="3">
    <source>
        <dbReference type="ARBA" id="ARBA00022630"/>
    </source>
</evidence>
<dbReference type="CDD" id="cd02064">
    <property type="entry name" value="FAD_synthetase_N"/>
    <property type="match status" value="1"/>
</dbReference>
<dbReference type="EC" id="2.7.1.26" evidence="14"/>
<dbReference type="PANTHER" id="PTHR22749:SF6">
    <property type="entry name" value="RIBOFLAVIN KINASE"/>
    <property type="match status" value="1"/>
</dbReference>
<comment type="catalytic activity">
    <reaction evidence="13 14">
        <text>FMN + ATP + H(+) = FAD + diphosphate</text>
        <dbReference type="Rhea" id="RHEA:17237"/>
        <dbReference type="ChEBI" id="CHEBI:15378"/>
        <dbReference type="ChEBI" id="CHEBI:30616"/>
        <dbReference type="ChEBI" id="CHEBI:33019"/>
        <dbReference type="ChEBI" id="CHEBI:57692"/>
        <dbReference type="ChEBI" id="CHEBI:58210"/>
        <dbReference type="EC" id="2.7.7.2"/>
    </reaction>
</comment>
<keyword evidence="10 14" id="KW-0067">ATP-binding</keyword>
<evidence type="ECO:0000259" key="16">
    <source>
        <dbReference type="SMART" id="SM00904"/>
    </source>
</evidence>
<keyword evidence="4 14" id="KW-0288">FMN</keyword>
<dbReference type="NCBIfam" id="TIGR00083">
    <property type="entry name" value="ribF"/>
    <property type="match status" value="1"/>
</dbReference>
<accession>A0A7C4CDK4</accession>
<evidence type="ECO:0000256" key="1">
    <source>
        <dbReference type="ARBA" id="ARBA00004726"/>
    </source>
</evidence>
<evidence type="ECO:0000256" key="15">
    <source>
        <dbReference type="SAM" id="MobiDB-lite"/>
    </source>
</evidence>
<dbReference type="AlphaFoldDB" id="A0A7C4CDK4"/>
<evidence type="ECO:0000256" key="6">
    <source>
        <dbReference type="ARBA" id="ARBA00022695"/>
    </source>
</evidence>
<keyword evidence="9 14" id="KW-0274">FAD</keyword>
<dbReference type="InterPro" id="IPR002606">
    <property type="entry name" value="Riboflavin_kinase_bac"/>
</dbReference>
<comment type="similarity">
    <text evidence="14">Belongs to the ribF family.</text>
</comment>
<dbReference type="EMBL" id="DSUT01000071">
    <property type="protein sequence ID" value="HGK28024.1"/>
    <property type="molecule type" value="Genomic_DNA"/>
</dbReference>
<dbReference type="GO" id="GO:0003919">
    <property type="term" value="F:FMN adenylyltransferase activity"/>
    <property type="evidence" value="ECO:0007669"/>
    <property type="project" value="UniProtKB-UniRule"/>
</dbReference>
<dbReference type="PANTHER" id="PTHR22749">
    <property type="entry name" value="RIBOFLAVIN KINASE/FMN ADENYLYLTRANSFERASE"/>
    <property type="match status" value="1"/>
</dbReference>
<keyword evidence="11" id="KW-0511">Multifunctional enzyme</keyword>
<keyword evidence="3 14" id="KW-0285">Flavoprotein</keyword>
<dbReference type="InterPro" id="IPR014729">
    <property type="entry name" value="Rossmann-like_a/b/a_fold"/>
</dbReference>
<dbReference type="GO" id="GO:0008531">
    <property type="term" value="F:riboflavin kinase activity"/>
    <property type="evidence" value="ECO:0007669"/>
    <property type="project" value="UniProtKB-UniRule"/>
</dbReference>
<comment type="pathway">
    <text evidence="2 14">Cofactor biosynthesis; FMN biosynthesis; FMN from riboflavin (ATP route): step 1/1.</text>
</comment>
<evidence type="ECO:0000256" key="11">
    <source>
        <dbReference type="ARBA" id="ARBA00023268"/>
    </source>
</evidence>
<evidence type="ECO:0000256" key="8">
    <source>
        <dbReference type="ARBA" id="ARBA00022777"/>
    </source>
</evidence>
<dbReference type="UniPathway" id="UPA00277">
    <property type="reaction ID" value="UER00407"/>
</dbReference>
<dbReference type="Gene3D" id="3.40.50.620">
    <property type="entry name" value="HUPs"/>
    <property type="match status" value="1"/>
</dbReference>
<dbReference type="InterPro" id="IPR023465">
    <property type="entry name" value="Riboflavin_kinase_dom_sf"/>
</dbReference>
<dbReference type="SMART" id="SM00904">
    <property type="entry name" value="Flavokinase"/>
    <property type="match status" value="1"/>
</dbReference>
<dbReference type="InterPro" id="IPR015865">
    <property type="entry name" value="Riboflavin_kinase_bac/euk"/>
</dbReference>
<dbReference type="GO" id="GO:0009398">
    <property type="term" value="P:FMN biosynthetic process"/>
    <property type="evidence" value="ECO:0007669"/>
    <property type="project" value="UniProtKB-UniRule"/>
</dbReference>
<dbReference type="EC" id="2.7.7.2" evidence="14"/>
<evidence type="ECO:0000256" key="9">
    <source>
        <dbReference type="ARBA" id="ARBA00022827"/>
    </source>
</evidence>
<proteinExistence type="inferred from homology"/>
<sequence length="343" mass="37940">MRRSPSPRLPTAAFWLSSQSPTPQSAPDESSMPTDRGSLHPPLVLALGGFDGVHLGHQQIIRRCRELARSRNALTGVLTFDPLPAQLVYPDFTYILTPPAEKATLLTELGVEIIHTVTFTEEVRNSTPEQFVRDHIVAPLHPLVVVAGYDHRFGVKGCGDVALLGRLLADLNIELEVVPEFVHLDAPVRSTRIREQLLLGHVALAAELLGRPYALGGSVIPGTATGRKLGFPTINIQPGEPEKLVPADGVYIVLVDIDDRRYPAVLNIGHRPTFNGDRRTIEAHILDLKERVKCHRATLHFLDRLRPERRFADPAGLANQIRADIENARRLLRNLDIQSESPV</sequence>
<evidence type="ECO:0000313" key="17">
    <source>
        <dbReference type="EMBL" id="HGK28024.1"/>
    </source>
</evidence>
<evidence type="ECO:0000256" key="10">
    <source>
        <dbReference type="ARBA" id="ARBA00022840"/>
    </source>
</evidence>
<evidence type="ECO:0000256" key="14">
    <source>
        <dbReference type="PIRNR" id="PIRNR004491"/>
    </source>
</evidence>
<dbReference type="Pfam" id="PF06574">
    <property type="entry name" value="FAD_syn"/>
    <property type="match status" value="1"/>
</dbReference>
<evidence type="ECO:0000256" key="12">
    <source>
        <dbReference type="ARBA" id="ARBA00047880"/>
    </source>
</evidence>
<dbReference type="InterPro" id="IPR015864">
    <property type="entry name" value="FAD_synthase"/>
</dbReference>
<dbReference type="GO" id="GO:0009231">
    <property type="term" value="P:riboflavin biosynthetic process"/>
    <property type="evidence" value="ECO:0007669"/>
    <property type="project" value="InterPro"/>
</dbReference>
<comment type="pathway">
    <text evidence="1 14">Cofactor biosynthesis; FAD biosynthesis; FAD from FMN: step 1/1.</text>
</comment>